<protein>
    <submittedName>
        <fullName evidence="1">Membrane or secreted protein</fullName>
    </submittedName>
</protein>
<evidence type="ECO:0000313" key="2">
    <source>
        <dbReference type="Proteomes" id="UP000186940"/>
    </source>
</evidence>
<organism evidence="1 2">
    <name type="scientific">Candidatus Syntropharchaeum caldarium</name>
    <dbReference type="NCBI Taxonomy" id="1838285"/>
    <lineage>
        <taxon>Archaea</taxon>
        <taxon>Methanobacteriati</taxon>
        <taxon>Methanobacteriota</taxon>
        <taxon>Stenosarchaea group</taxon>
        <taxon>Methanomicrobia</taxon>
        <taxon>Methanosarcinales</taxon>
        <taxon>ANME-2 cluster</taxon>
        <taxon>Candidatus Syntropharchaeum</taxon>
    </lineage>
</organism>
<dbReference type="EMBL" id="LYOS01000003">
    <property type="protein sequence ID" value="OFV67719.1"/>
    <property type="molecule type" value="Genomic_DNA"/>
</dbReference>
<evidence type="ECO:0000313" key="1">
    <source>
        <dbReference type="EMBL" id="OFV67719.1"/>
    </source>
</evidence>
<reference evidence="1" key="1">
    <citation type="submission" date="2016-05" db="EMBL/GenBank/DDBJ databases">
        <title>Microbial consortia oxidize butane by reversing methanogenesis.</title>
        <authorList>
            <person name="Laso-Perez R."/>
            <person name="Richter M."/>
            <person name="Wegener G."/>
            <person name="Musat F."/>
        </authorList>
    </citation>
    <scope>NUCLEOTIDE SEQUENCE [LARGE SCALE GENOMIC DNA]</scope>
    <source>
        <strain evidence="1">BOX2</strain>
    </source>
</reference>
<keyword evidence="2" id="KW-1185">Reference proteome</keyword>
<sequence>MKKVLIIFCIVIVALSSVVSVNQWINVSDNDSKNFTIRFDSKLSSEFNKVVDTETKKVIKIKEFNISPISIPTPQNSLWAPKLRLYLNNDKEEFVHEFVQGEKIRIFLENIGNETITLPNPAPWEVIVLPMIDAEIESKLHCSPEESVYAKFPKIYPDMYNISNAHTYKPKVEQTAVLIHPNETLTWTWDQRLDDGSLLKPGHYQVVLKGLDVECVEQTIFYVLPKR</sequence>
<dbReference type="AlphaFoldDB" id="A0A1F2P8P3"/>
<comment type="caution">
    <text evidence="1">The sequence shown here is derived from an EMBL/GenBank/DDBJ whole genome shotgun (WGS) entry which is preliminary data.</text>
</comment>
<dbReference type="Proteomes" id="UP000186940">
    <property type="component" value="Unassembled WGS sequence"/>
</dbReference>
<accession>A0A1F2P8P3</accession>
<proteinExistence type="predicted"/>
<gene>
    <name evidence="1" type="ORF">SCAL_001094</name>
</gene>
<name>A0A1F2P8P3_9EURY</name>